<dbReference type="GO" id="GO:0016747">
    <property type="term" value="F:acyltransferase activity, transferring groups other than amino-acyl groups"/>
    <property type="evidence" value="ECO:0007669"/>
    <property type="project" value="InterPro"/>
</dbReference>
<dbReference type="AlphaFoldDB" id="A0A2R8C706"/>
<protein>
    <submittedName>
        <fullName evidence="2">Putative N-acetyltransferase YjaB</fullName>
        <ecNumber evidence="2">2.3.1.-</ecNumber>
    </submittedName>
</protein>
<proteinExistence type="predicted"/>
<feature type="domain" description="N-acetyltransferase" evidence="1">
    <location>
        <begin position="2"/>
        <end position="147"/>
    </location>
</feature>
<keyword evidence="2" id="KW-0012">Acyltransferase</keyword>
<dbReference type="RefSeq" id="WP_306417722.1">
    <property type="nucleotide sequence ID" value="NZ_ONZG01000003.1"/>
</dbReference>
<evidence type="ECO:0000313" key="2">
    <source>
        <dbReference type="EMBL" id="SPJ28188.1"/>
    </source>
</evidence>
<evidence type="ECO:0000259" key="1">
    <source>
        <dbReference type="PROSITE" id="PS51186"/>
    </source>
</evidence>
<dbReference type="Pfam" id="PF13673">
    <property type="entry name" value="Acetyltransf_10"/>
    <property type="match status" value="1"/>
</dbReference>
<dbReference type="SUPFAM" id="SSF55729">
    <property type="entry name" value="Acyl-CoA N-acyltransferases (Nat)"/>
    <property type="match status" value="1"/>
</dbReference>
<dbReference type="EC" id="2.3.1.-" evidence="2"/>
<dbReference type="InterPro" id="IPR000182">
    <property type="entry name" value="GNAT_dom"/>
</dbReference>
<sequence>MVTLRPARPTDAGTTGQILHQFSQDNDWMPDLHSLAETISFCGTMIDRGWVTVAEVDGQVEGFMARDGEEICSLYMSRRGRRRGIGPQLLATAKSVCDRLELKTFEANRGAQRFYRREGFVETARSDGSDNDENLPDVTYLWTKADKKEPSV</sequence>
<dbReference type="Proteomes" id="UP000244898">
    <property type="component" value="Unassembled WGS sequence"/>
</dbReference>
<name>A0A2R8C706_9RHOB</name>
<dbReference type="EMBL" id="ONZG01000003">
    <property type="protein sequence ID" value="SPJ28188.1"/>
    <property type="molecule type" value="Genomic_DNA"/>
</dbReference>
<evidence type="ECO:0000313" key="3">
    <source>
        <dbReference type="Proteomes" id="UP000244898"/>
    </source>
</evidence>
<organism evidence="2 3">
    <name type="scientific">Falsiruegeria mediterranea M17</name>
    <dbReference type="NCBI Taxonomy" id="1200281"/>
    <lineage>
        <taxon>Bacteria</taxon>
        <taxon>Pseudomonadati</taxon>
        <taxon>Pseudomonadota</taxon>
        <taxon>Alphaproteobacteria</taxon>
        <taxon>Rhodobacterales</taxon>
        <taxon>Roseobacteraceae</taxon>
        <taxon>Falsiruegeria</taxon>
    </lineage>
</organism>
<dbReference type="Gene3D" id="3.40.630.30">
    <property type="match status" value="1"/>
</dbReference>
<keyword evidence="3" id="KW-1185">Reference proteome</keyword>
<dbReference type="InterPro" id="IPR016181">
    <property type="entry name" value="Acyl_CoA_acyltransferase"/>
</dbReference>
<accession>A0A2R8C706</accession>
<keyword evidence="2" id="KW-0808">Transferase</keyword>
<reference evidence="3" key="1">
    <citation type="submission" date="2018-03" db="EMBL/GenBank/DDBJ databases">
        <authorList>
            <person name="Rodrigo-Torres L."/>
            <person name="Arahal R. D."/>
            <person name="Lucena T."/>
        </authorList>
    </citation>
    <scope>NUCLEOTIDE SEQUENCE [LARGE SCALE GENOMIC DNA]</scope>
    <source>
        <strain evidence="3">CECT 7615</strain>
    </source>
</reference>
<dbReference type="PROSITE" id="PS51186">
    <property type="entry name" value="GNAT"/>
    <property type="match status" value="1"/>
</dbReference>
<gene>
    <name evidence="2" type="primary">yjaB</name>
    <name evidence="2" type="ORF">TRM7615_01685</name>
</gene>